<dbReference type="InterPro" id="IPR003171">
    <property type="entry name" value="Mehydrof_redctse-like"/>
</dbReference>
<evidence type="ECO:0000256" key="5">
    <source>
        <dbReference type="ARBA" id="ARBA00023002"/>
    </source>
</evidence>
<keyword evidence="5 6" id="KW-0560">Oxidoreductase</keyword>
<protein>
    <recommendedName>
        <fullName evidence="6">Methylenetetrahydrofolate reductase</fullName>
    </recommendedName>
</protein>
<accession>A0ABX5LLG5</accession>
<gene>
    <name evidence="7" type="ORF">B0H50_10736</name>
</gene>
<proteinExistence type="inferred from homology"/>
<dbReference type="Proteomes" id="UP000245523">
    <property type="component" value="Unassembled WGS sequence"/>
</dbReference>
<sequence length="256" mass="29170">MRMSFRKPKDIALELVPRSLDGILAEAKQSLATFPFVTSVNVPEIRRLPIKSFEPSQLLLQSNIDTTPHFRLIDRTEKDLLQKISALVEAGLKQVLLIGGDPAHDDPNFVPSGLTTLSAIQAVKREFPGLKIYAGLDPYRSSFREELDYAFAKREAGCDGFYTQPFFSIGMLELWLEQLPEAEIWFGIAPVYTERSKNYWERVNNVVFPPNFSFDKNFNTRLARQLLVTISETQQRAYLMPVANGAIEYLQNLFDC</sequence>
<reference evidence="7 8" key="1">
    <citation type="submission" date="2018-05" db="EMBL/GenBank/DDBJ databases">
        <title>Animal gut microbial communities from fecal samples from Wisconsin, USA.</title>
        <authorList>
            <person name="Neumann A."/>
        </authorList>
    </citation>
    <scope>NUCLEOTIDE SEQUENCE [LARGE SCALE GENOMIC DNA]</scope>
    <source>
        <strain evidence="7 8">UWS4</strain>
    </source>
</reference>
<name>A0ABX5LLG5_9BACT</name>
<evidence type="ECO:0000256" key="3">
    <source>
        <dbReference type="ARBA" id="ARBA00022630"/>
    </source>
</evidence>
<keyword evidence="3 6" id="KW-0285">Flavoprotein</keyword>
<dbReference type="Gene3D" id="3.20.20.220">
    <property type="match status" value="1"/>
</dbReference>
<evidence type="ECO:0000256" key="6">
    <source>
        <dbReference type="RuleBase" id="RU003862"/>
    </source>
</evidence>
<keyword evidence="4 6" id="KW-0274">FAD</keyword>
<comment type="pathway">
    <text evidence="2 6">One-carbon metabolism; tetrahydrofolate interconversion.</text>
</comment>
<evidence type="ECO:0000313" key="7">
    <source>
        <dbReference type="EMBL" id="PWL03279.1"/>
    </source>
</evidence>
<dbReference type="EMBL" id="QGHD01000007">
    <property type="protein sequence ID" value="PWL03279.1"/>
    <property type="molecule type" value="Genomic_DNA"/>
</dbReference>
<evidence type="ECO:0000256" key="1">
    <source>
        <dbReference type="ARBA" id="ARBA00001974"/>
    </source>
</evidence>
<evidence type="ECO:0000313" key="8">
    <source>
        <dbReference type="Proteomes" id="UP000245523"/>
    </source>
</evidence>
<dbReference type="SUPFAM" id="SSF51730">
    <property type="entry name" value="FAD-linked oxidoreductase"/>
    <property type="match status" value="1"/>
</dbReference>
<keyword evidence="8" id="KW-1185">Reference proteome</keyword>
<comment type="caution">
    <text evidence="7">The sequence shown here is derived from an EMBL/GenBank/DDBJ whole genome shotgun (WGS) entry which is preliminary data.</text>
</comment>
<evidence type="ECO:0000256" key="2">
    <source>
        <dbReference type="ARBA" id="ARBA00004777"/>
    </source>
</evidence>
<comment type="similarity">
    <text evidence="6">Belongs to the methylenetetrahydrofolate reductase family.</text>
</comment>
<dbReference type="InterPro" id="IPR029041">
    <property type="entry name" value="FAD-linked_oxidoreductase-like"/>
</dbReference>
<organism evidence="7 8">
    <name type="scientific">Hallerella porci</name>
    <dbReference type="NCBI Taxonomy" id="1945871"/>
    <lineage>
        <taxon>Bacteria</taxon>
        <taxon>Pseudomonadati</taxon>
        <taxon>Fibrobacterota</taxon>
        <taxon>Fibrobacteria</taxon>
        <taxon>Fibrobacterales</taxon>
        <taxon>Fibrobacteraceae</taxon>
        <taxon>Hallerella</taxon>
    </lineage>
</organism>
<dbReference type="Pfam" id="PF02219">
    <property type="entry name" value="MTHFR"/>
    <property type="match status" value="1"/>
</dbReference>
<comment type="cofactor">
    <cofactor evidence="1 6">
        <name>FAD</name>
        <dbReference type="ChEBI" id="CHEBI:57692"/>
    </cofactor>
</comment>
<evidence type="ECO:0000256" key="4">
    <source>
        <dbReference type="ARBA" id="ARBA00022827"/>
    </source>
</evidence>